<proteinExistence type="predicted"/>
<dbReference type="CDD" id="cd01292">
    <property type="entry name" value="metallo-dependent_hydrolases"/>
    <property type="match status" value="1"/>
</dbReference>
<reference evidence="1" key="1">
    <citation type="journal article" date="2020" name="mSystems">
        <title>Genome- and Community-Level Interaction Insights into Carbon Utilization and Element Cycling Functions of Hydrothermarchaeota in Hydrothermal Sediment.</title>
        <authorList>
            <person name="Zhou Z."/>
            <person name="Liu Y."/>
            <person name="Xu W."/>
            <person name="Pan J."/>
            <person name="Luo Z.H."/>
            <person name="Li M."/>
        </authorList>
    </citation>
    <scope>NUCLEOTIDE SEQUENCE [LARGE SCALE GENOMIC DNA]</scope>
    <source>
        <strain evidence="1">HyVt-389</strain>
    </source>
</reference>
<comment type="caution">
    <text evidence="1">The sequence shown here is derived from an EMBL/GenBank/DDBJ whole genome shotgun (WGS) entry which is preliminary data.</text>
</comment>
<dbReference type="InterPro" id="IPR001130">
    <property type="entry name" value="TatD-like"/>
</dbReference>
<dbReference type="GO" id="GO:0016788">
    <property type="term" value="F:hydrolase activity, acting on ester bonds"/>
    <property type="evidence" value="ECO:0007669"/>
    <property type="project" value="InterPro"/>
</dbReference>
<dbReference type="Gene3D" id="3.20.20.140">
    <property type="entry name" value="Metal-dependent hydrolases"/>
    <property type="match status" value="1"/>
</dbReference>
<dbReference type="Pfam" id="PF01026">
    <property type="entry name" value="TatD_DNase"/>
    <property type="match status" value="1"/>
</dbReference>
<protein>
    <submittedName>
        <fullName evidence="1">Hydrolase TatD</fullName>
    </submittedName>
</protein>
<dbReference type="SUPFAM" id="SSF51556">
    <property type="entry name" value="Metallo-dependent hydrolases"/>
    <property type="match status" value="1"/>
</dbReference>
<dbReference type="EMBL" id="DRIH01000160">
    <property type="protein sequence ID" value="HEC68079.1"/>
    <property type="molecule type" value="Genomic_DNA"/>
</dbReference>
<organism evidence="1">
    <name type="scientific">Desulfofervidus auxilii</name>
    <dbReference type="NCBI Taxonomy" id="1621989"/>
    <lineage>
        <taxon>Bacteria</taxon>
        <taxon>Pseudomonadati</taxon>
        <taxon>Thermodesulfobacteriota</taxon>
        <taxon>Candidatus Desulfofervidia</taxon>
        <taxon>Candidatus Desulfofervidales</taxon>
        <taxon>Candidatus Desulfofervidaceae</taxon>
        <taxon>Candidatus Desulfofervidus</taxon>
    </lineage>
</organism>
<dbReference type="InterPro" id="IPR012022">
    <property type="entry name" value="UCP005295"/>
</dbReference>
<name>A0A7C1VXN2_DESA2</name>
<gene>
    <name evidence="1" type="ORF">ENI35_04625</name>
</gene>
<dbReference type="AlphaFoldDB" id="A0A7C1VXN2"/>
<accession>A0A7C1VXN2</accession>
<evidence type="ECO:0000313" key="1">
    <source>
        <dbReference type="EMBL" id="HEC68079.1"/>
    </source>
</evidence>
<dbReference type="Proteomes" id="UP000885738">
    <property type="component" value="Unassembled WGS sequence"/>
</dbReference>
<sequence length="253" mass="28397">MTNLIEAHTHADLMPYEAYEELALKGVNRIITHSCYVGATRATTLFDHYHQLLKIFTNNAQKNGLKLFITVGIHPLGIPEDWPKAIDILPTFLEKETIIGLGEVGLHFDTALEAEVLKAQVELAKSLNVPIDLHLPPKNRSEVVTKTLDIVAKVGIDPQKVVIEHVHTDVIKMVNEFGAYAGLSLGEGRLSPQDILENAPLFQRGMLNSDYINFVYRRYDAVPQAVHWLKLHGVDVSFLEAIAFRNAEECWKI</sequence>
<keyword evidence="1" id="KW-0378">Hydrolase</keyword>
<dbReference type="PANTHER" id="PTHR42658:SF1">
    <property type="entry name" value="HYDROLASE TATD"/>
    <property type="match status" value="1"/>
</dbReference>
<dbReference type="PANTHER" id="PTHR42658">
    <property type="entry name" value="HYDROLASE TATD"/>
    <property type="match status" value="1"/>
</dbReference>
<dbReference type="InterPro" id="IPR032466">
    <property type="entry name" value="Metal_Hydrolase"/>
</dbReference>